<dbReference type="InterPro" id="IPR046938">
    <property type="entry name" value="DNA_clamp_sf"/>
</dbReference>
<comment type="function">
    <text evidence="10">Confers DNA tethering and processivity to DNA polymerases and other proteins. Acts as a clamp, forming a ring around DNA (a reaction catalyzed by the clamp-loading complex) which diffuses in an ATP-independent manner freely and bidirectionally along dsDNA. Initially characterized for its ability to contact the catalytic subunit of DNA polymerase III (Pol III), a complex, multichain enzyme responsible for most of the replicative synthesis in bacteria; Pol III exhibits 3'-5' exonuclease proofreading activity. The beta chain is required for initiation of replication as well as for processivity of DNA replication.</text>
</comment>
<evidence type="ECO:0000259" key="12">
    <source>
        <dbReference type="Pfam" id="PF02767"/>
    </source>
</evidence>
<feature type="domain" description="DNA polymerase III beta sliding clamp central" evidence="12">
    <location>
        <begin position="130"/>
        <end position="245"/>
    </location>
</feature>
<evidence type="ECO:0000259" key="13">
    <source>
        <dbReference type="Pfam" id="PF02768"/>
    </source>
</evidence>
<evidence type="ECO:0000256" key="6">
    <source>
        <dbReference type="ARBA" id="ARBA00022695"/>
    </source>
</evidence>
<reference evidence="14 15" key="1">
    <citation type="submission" date="2006-02" db="EMBL/GenBank/DDBJ databases">
        <authorList>
            <person name="Moran M.A."/>
            <person name="Kjelleberg S."/>
            <person name="Egan S."/>
            <person name="Saunders N."/>
            <person name="Thomas T."/>
            <person name="Ferriera S."/>
            <person name="Johnson J."/>
            <person name="Kravitz S."/>
            <person name="Halpern A."/>
            <person name="Remington K."/>
            <person name="Beeson K."/>
            <person name="Tran B."/>
            <person name="Rogers Y.-H."/>
            <person name="Friedman R."/>
            <person name="Venter J.C."/>
        </authorList>
    </citation>
    <scope>NUCLEOTIDE SEQUENCE [LARGE SCALE GENOMIC DNA]</scope>
    <source>
        <strain evidence="14 15">D2</strain>
    </source>
</reference>
<sequence length="368" mass="41389">MMQITIPRDQFLKPLIQVSGAIERKHTLPILSNVLLEIADGKLMMTGTDLEIELVACVTLSHFVEDSKLTLPAKKLLDICKSLPDGSEITLSAQDSQVLLTSGKSRFSLASLPALDFPNLEQWDGEVDFQITRNELRKLLESTHFSMANQDVRYYLNGMSFEVDNSEIKTVATDGHRLALSQKKLDYSLNTQRQLIIPRKGVQEIMRLMVSDDNLVTIQFGANHFRIIDQEFTFTSKLVDGRFPDYRRVLPRGGDKVVTANREWLRSAFSRVSILSNEKFRGVRLNFSAGELKITANNPEQEQAEEIVEVVYSGPDLEIGFNVSYVLDVLNTLKTEDVSFTLSDSNSSALVEGTGDDEAMYVVMPMRL</sequence>
<dbReference type="SUPFAM" id="SSF55979">
    <property type="entry name" value="DNA clamp"/>
    <property type="match status" value="3"/>
</dbReference>
<name>A4CDI6_9GAMM</name>
<evidence type="ECO:0000256" key="2">
    <source>
        <dbReference type="ARBA" id="ARBA00010752"/>
    </source>
</evidence>
<dbReference type="InterPro" id="IPR022634">
    <property type="entry name" value="DNA_polIII_beta_N"/>
</dbReference>
<comment type="caution">
    <text evidence="14">The sequence shown here is derived from an EMBL/GenBank/DDBJ whole genome shotgun (WGS) entry which is preliminary data.</text>
</comment>
<dbReference type="PANTHER" id="PTHR30478:SF0">
    <property type="entry name" value="BETA SLIDING CLAMP"/>
    <property type="match status" value="1"/>
</dbReference>
<evidence type="ECO:0000256" key="10">
    <source>
        <dbReference type="PIRNR" id="PIRNR000804"/>
    </source>
</evidence>
<evidence type="ECO:0000256" key="9">
    <source>
        <dbReference type="ARBA" id="ARBA00023125"/>
    </source>
</evidence>
<dbReference type="GO" id="GO:0008408">
    <property type="term" value="F:3'-5' exonuclease activity"/>
    <property type="evidence" value="ECO:0007669"/>
    <property type="project" value="InterPro"/>
</dbReference>
<keyword evidence="4 10" id="KW-0963">Cytoplasm</keyword>
<dbReference type="EMBL" id="AAOH01000007">
    <property type="protein sequence ID" value="EAR27028.1"/>
    <property type="molecule type" value="Genomic_DNA"/>
</dbReference>
<accession>A4CDI6</accession>
<dbReference type="Gene3D" id="3.10.150.10">
    <property type="entry name" value="DNA Polymerase III, subunit A, domain 2"/>
    <property type="match status" value="1"/>
</dbReference>
<dbReference type="GO" id="GO:0003887">
    <property type="term" value="F:DNA-directed DNA polymerase activity"/>
    <property type="evidence" value="ECO:0007669"/>
    <property type="project" value="UniProtKB-UniRule"/>
</dbReference>
<dbReference type="Gene3D" id="3.70.10.10">
    <property type="match status" value="1"/>
</dbReference>
<evidence type="ECO:0000313" key="15">
    <source>
        <dbReference type="Proteomes" id="UP000006201"/>
    </source>
</evidence>
<keyword evidence="15" id="KW-1185">Reference proteome</keyword>
<dbReference type="GO" id="GO:0009360">
    <property type="term" value="C:DNA polymerase III complex"/>
    <property type="evidence" value="ECO:0007669"/>
    <property type="project" value="InterPro"/>
</dbReference>
<keyword evidence="7 10" id="KW-0235">DNA replication</keyword>
<keyword evidence="8 10" id="KW-0239">DNA-directed DNA polymerase</keyword>
<dbReference type="GO" id="GO:0006271">
    <property type="term" value="P:DNA strand elongation involved in DNA replication"/>
    <property type="evidence" value="ECO:0007669"/>
    <property type="project" value="TreeGrafter"/>
</dbReference>
<dbReference type="Pfam" id="PF02768">
    <property type="entry name" value="DNA_pol3_beta_3"/>
    <property type="match status" value="1"/>
</dbReference>
<dbReference type="Pfam" id="PF00712">
    <property type="entry name" value="DNA_pol3_beta"/>
    <property type="match status" value="1"/>
</dbReference>
<evidence type="ECO:0000256" key="3">
    <source>
        <dbReference type="ARBA" id="ARBA00021035"/>
    </source>
</evidence>
<dbReference type="InterPro" id="IPR022635">
    <property type="entry name" value="DNA_polIII_beta_C"/>
</dbReference>
<comment type="similarity">
    <text evidence="2 10">Belongs to the beta sliding clamp family.</text>
</comment>
<protein>
    <recommendedName>
        <fullName evidence="3 10">Beta sliding clamp</fullName>
    </recommendedName>
</protein>
<dbReference type="Pfam" id="PF02767">
    <property type="entry name" value="DNA_pol3_beta_2"/>
    <property type="match status" value="1"/>
</dbReference>
<dbReference type="SMART" id="SM00480">
    <property type="entry name" value="POL3Bc"/>
    <property type="match status" value="1"/>
</dbReference>
<comment type="subunit">
    <text evidence="10">Forms a ring-shaped head-to-tail homodimer around DNA.</text>
</comment>
<dbReference type="STRING" id="87626.PTD2_05140"/>
<keyword evidence="9" id="KW-0238">DNA-binding</keyword>
<gene>
    <name evidence="14" type="ORF">PTD2_05140</name>
</gene>
<feature type="domain" description="DNA polymerase III beta sliding clamp C-terminal" evidence="13">
    <location>
        <begin position="247"/>
        <end position="367"/>
    </location>
</feature>
<dbReference type="HOGENOM" id="CLU_038149_4_2_6"/>
<dbReference type="PANTHER" id="PTHR30478">
    <property type="entry name" value="DNA POLYMERASE III SUBUNIT BETA"/>
    <property type="match status" value="1"/>
</dbReference>
<dbReference type="PIRSF" id="PIRSF000804">
    <property type="entry name" value="DNA_pol_III_b"/>
    <property type="match status" value="1"/>
</dbReference>
<dbReference type="InterPro" id="IPR022637">
    <property type="entry name" value="DNA_polIII_beta_cen"/>
</dbReference>
<comment type="subcellular location">
    <subcellularLocation>
        <location evidence="1 10">Cytoplasm</location>
    </subcellularLocation>
</comment>
<evidence type="ECO:0000256" key="7">
    <source>
        <dbReference type="ARBA" id="ARBA00022705"/>
    </source>
</evidence>
<dbReference type="eggNOG" id="COG0592">
    <property type="taxonomic scope" value="Bacteria"/>
</dbReference>
<dbReference type="NCBIfam" id="TIGR00663">
    <property type="entry name" value="dnan"/>
    <property type="match status" value="1"/>
</dbReference>
<evidence type="ECO:0000259" key="11">
    <source>
        <dbReference type="Pfam" id="PF00712"/>
    </source>
</evidence>
<organism evidence="14 15">
    <name type="scientific">Pseudoalteromonas tunicata D2</name>
    <dbReference type="NCBI Taxonomy" id="87626"/>
    <lineage>
        <taxon>Bacteria</taxon>
        <taxon>Pseudomonadati</taxon>
        <taxon>Pseudomonadota</taxon>
        <taxon>Gammaproteobacteria</taxon>
        <taxon>Alteromonadales</taxon>
        <taxon>Pseudoalteromonadaceae</taxon>
        <taxon>Pseudoalteromonas</taxon>
    </lineage>
</organism>
<dbReference type="GO" id="GO:0003677">
    <property type="term" value="F:DNA binding"/>
    <property type="evidence" value="ECO:0007669"/>
    <property type="project" value="UniProtKB-UniRule"/>
</dbReference>
<evidence type="ECO:0000256" key="8">
    <source>
        <dbReference type="ARBA" id="ARBA00022932"/>
    </source>
</evidence>
<evidence type="ECO:0000313" key="14">
    <source>
        <dbReference type="EMBL" id="EAR27028.1"/>
    </source>
</evidence>
<keyword evidence="6 10" id="KW-0548">Nucleotidyltransferase</keyword>
<evidence type="ECO:0000256" key="1">
    <source>
        <dbReference type="ARBA" id="ARBA00004496"/>
    </source>
</evidence>
<dbReference type="Proteomes" id="UP000006201">
    <property type="component" value="Unassembled WGS sequence"/>
</dbReference>
<keyword evidence="5 10" id="KW-0808">Transferase</keyword>
<dbReference type="CDD" id="cd00140">
    <property type="entry name" value="beta_clamp"/>
    <property type="match status" value="1"/>
</dbReference>
<evidence type="ECO:0000256" key="5">
    <source>
        <dbReference type="ARBA" id="ARBA00022679"/>
    </source>
</evidence>
<dbReference type="AlphaFoldDB" id="A4CDI6"/>
<feature type="domain" description="DNA polymerase III beta sliding clamp N-terminal" evidence="11">
    <location>
        <begin position="2"/>
        <end position="120"/>
    </location>
</feature>
<dbReference type="GO" id="GO:0005737">
    <property type="term" value="C:cytoplasm"/>
    <property type="evidence" value="ECO:0007669"/>
    <property type="project" value="UniProtKB-SubCell"/>
</dbReference>
<dbReference type="InterPro" id="IPR001001">
    <property type="entry name" value="DNA_polIII_beta"/>
</dbReference>
<evidence type="ECO:0000256" key="4">
    <source>
        <dbReference type="ARBA" id="ARBA00022490"/>
    </source>
</evidence>
<proteinExistence type="inferred from homology"/>